<name>A0A916DQN7_9BACT</name>
<sequence length="419" mass="48111">MYSKTLTLLLLLFIPLSIICQSKYEKGYIIKKQGEKIKGYIKYSLNKSLCQQITFLSSDQTKKTVYYPSEIKEFKFENLNRIFKQITLPRLDSTTITDTIQNVFAEVLVETPKRTLFFYKPIDSNRRLFIQTPEIKLKELIREVKNKEVNGSNFVYVNKKYIGLLKICFKDCKDATQNKLDNLGFTIGAIANFFTKSSRCLGEKILHESAAWKDKGNLQIVFGAGISYVSTEMVTYRRSGWWKSMEDPQPLVGTPFGLSLYYYPPFIRNTFFLGISSSYSLKGAYSEISETRFEQHYLNLGLSLGYHYPFGKIKPYWGTELTRGILMNQNDAFISTHPTDFGTAILVAPKNYKRYAGEVGLGLFVGVDIPFSACGIRAELKYHYGLLPTLANFAILQQHALQLQVQFRISPLRKNRNSF</sequence>
<keyword evidence="2" id="KW-1185">Reference proteome</keyword>
<evidence type="ECO:0000313" key="1">
    <source>
        <dbReference type="EMBL" id="BDS10821.1"/>
    </source>
</evidence>
<reference evidence="1" key="1">
    <citation type="submission" date="2022-09" db="EMBL/GenBank/DDBJ databases">
        <title>Aureispira anguillicida sp. nov., isolated from Leptocephalus of Japanese eel Anguilla japonica.</title>
        <authorList>
            <person name="Yuasa K."/>
            <person name="Mekata T."/>
            <person name="Ikunari K."/>
        </authorList>
    </citation>
    <scope>NUCLEOTIDE SEQUENCE</scope>
    <source>
        <strain evidence="1">EL160426</strain>
    </source>
</reference>
<dbReference type="Proteomes" id="UP001060919">
    <property type="component" value="Chromosome"/>
</dbReference>
<gene>
    <name evidence="1" type="ORF">AsAng_0015300</name>
</gene>
<protein>
    <recommendedName>
        <fullName evidence="3">Outer membrane protein beta-barrel domain-containing protein</fullName>
    </recommendedName>
</protein>
<dbReference type="KEGG" id="aup:AsAng_0015300"/>
<dbReference type="RefSeq" id="WP_264792085.1">
    <property type="nucleotide sequence ID" value="NZ_AP026867.1"/>
</dbReference>
<dbReference type="EMBL" id="AP026867">
    <property type="protein sequence ID" value="BDS10821.1"/>
    <property type="molecule type" value="Genomic_DNA"/>
</dbReference>
<evidence type="ECO:0000313" key="2">
    <source>
        <dbReference type="Proteomes" id="UP001060919"/>
    </source>
</evidence>
<accession>A0A916DQN7</accession>
<dbReference type="AlphaFoldDB" id="A0A916DQN7"/>
<evidence type="ECO:0008006" key="3">
    <source>
        <dbReference type="Google" id="ProtNLM"/>
    </source>
</evidence>
<proteinExistence type="predicted"/>
<organism evidence="1 2">
    <name type="scientific">Aureispira anguillae</name>
    <dbReference type="NCBI Taxonomy" id="2864201"/>
    <lineage>
        <taxon>Bacteria</taxon>
        <taxon>Pseudomonadati</taxon>
        <taxon>Bacteroidota</taxon>
        <taxon>Saprospiria</taxon>
        <taxon>Saprospirales</taxon>
        <taxon>Saprospiraceae</taxon>
        <taxon>Aureispira</taxon>
    </lineage>
</organism>